<dbReference type="GO" id="GO:0005576">
    <property type="term" value="C:extracellular region"/>
    <property type="evidence" value="ECO:0007669"/>
    <property type="project" value="UniProtKB-SubCell"/>
</dbReference>
<dbReference type="AlphaFoldDB" id="A0A3Q3X7V2"/>
<evidence type="ECO:0000259" key="5">
    <source>
        <dbReference type="PROSITE" id="PS50189"/>
    </source>
</evidence>
<dbReference type="SMART" id="SM00643">
    <property type="entry name" value="C345C"/>
    <property type="match status" value="1"/>
</dbReference>
<feature type="compositionally biased region" description="Low complexity" evidence="4">
    <location>
        <begin position="269"/>
        <end position="278"/>
    </location>
</feature>
<evidence type="ECO:0000313" key="6">
    <source>
        <dbReference type="Ensembl" id="ENSMMOP00000021549.1"/>
    </source>
</evidence>
<dbReference type="PROSITE" id="PS50189">
    <property type="entry name" value="NTR"/>
    <property type="match status" value="1"/>
</dbReference>
<proteinExistence type="predicted"/>
<dbReference type="InterPro" id="IPR010294">
    <property type="entry name" value="ADAMTS_spacer1"/>
</dbReference>
<dbReference type="Gene3D" id="2.60.120.830">
    <property type="match status" value="1"/>
</dbReference>
<dbReference type="SUPFAM" id="SSF50242">
    <property type="entry name" value="TIMP-like"/>
    <property type="match status" value="1"/>
</dbReference>
<feature type="region of interest" description="Disordered" evidence="4">
    <location>
        <begin position="263"/>
        <end position="288"/>
    </location>
</feature>
<dbReference type="GO" id="GO:0006508">
    <property type="term" value="P:proteolysis"/>
    <property type="evidence" value="ECO:0007669"/>
    <property type="project" value="TreeGrafter"/>
</dbReference>
<dbReference type="Gene3D" id="2.40.50.120">
    <property type="match status" value="1"/>
</dbReference>
<keyword evidence="2" id="KW-0964">Secreted</keyword>
<reference evidence="6" key="1">
    <citation type="submission" date="2025-08" db="UniProtKB">
        <authorList>
            <consortium name="Ensembl"/>
        </authorList>
    </citation>
    <scope>IDENTIFICATION</scope>
</reference>
<dbReference type="InterPro" id="IPR045371">
    <property type="entry name" value="ADAMTS_CR_3"/>
</dbReference>
<name>A0A3Q3X7V2_MOLML</name>
<dbReference type="Pfam" id="PF19236">
    <property type="entry name" value="ADAMTS_CR_3"/>
    <property type="match status" value="1"/>
</dbReference>
<dbReference type="PANTHER" id="PTHR13723">
    <property type="entry name" value="ADAMTS A DISINTEGRIN AND METALLOPROTEASE WITH THROMBOSPONDIN MOTIFS PROTEASE"/>
    <property type="match status" value="1"/>
</dbReference>
<sequence length="411" mass="47137">SVCSRSCGGGASVRTRTLLKVTYRLCCEQFHSGSVLQECPPSAEDFREMQCAAFNNRPLVAGNSFRWTTFHGGSNPCELSCLALGHNFYYNFGRVLDGTACDKEPGGVCVNGRCLVSPGCDSILGSEQQEDACMVCGGQNTTCLHHRSVYQSNRLEAGRINTHSHTHAQNGRSQFVINGNWKISIPGEYNVAGTKLLYRRSADSWESFEVPGPTQEDLHLMVLATDRNPEIEYEYWLPPEQYALYHGRKSPLRQAHHTTNYLPWDQPKTTTITTTTTTRSPPVTPRPHWERKSQYCQKDFVFRGRVLRKLYRGEETRYDVQVIHTYRNSFRLEHREFLWAPNVCDCPHLEEGKQYVLMVRRHINYERTLNRILLEENSYVAPYRPREDELLRSLERLCSNRGPKQPAVPRG</sequence>
<dbReference type="PANTHER" id="PTHR13723:SF310">
    <property type="entry name" value="ADAMTS-LIKE 5"/>
    <property type="match status" value="1"/>
</dbReference>
<dbReference type="Ensembl" id="ENSMMOT00000021906.1">
    <property type="protein sequence ID" value="ENSMMOP00000021549.1"/>
    <property type="gene ID" value="ENSMMOG00000016374.1"/>
</dbReference>
<dbReference type="GO" id="GO:0004222">
    <property type="term" value="F:metalloendopeptidase activity"/>
    <property type="evidence" value="ECO:0007669"/>
    <property type="project" value="TreeGrafter"/>
</dbReference>
<dbReference type="Pfam" id="PF05986">
    <property type="entry name" value="ADAMTS_spacer1"/>
    <property type="match status" value="1"/>
</dbReference>
<protein>
    <recommendedName>
        <fullName evidence="5">NTR domain-containing protein</fullName>
    </recommendedName>
</protein>
<dbReference type="Proteomes" id="UP000261620">
    <property type="component" value="Unplaced"/>
</dbReference>
<dbReference type="InterPro" id="IPR008993">
    <property type="entry name" value="TIMP-like_OB-fold"/>
</dbReference>
<feature type="domain" description="NTR" evidence="5">
    <location>
        <begin position="278"/>
        <end position="398"/>
    </location>
</feature>
<dbReference type="InterPro" id="IPR050439">
    <property type="entry name" value="ADAMTS_ADAMTS-like"/>
</dbReference>
<dbReference type="Pfam" id="PF01759">
    <property type="entry name" value="NTR"/>
    <property type="match status" value="1"/>
</dbReference>
<keyword evidence="7" id="KW-1185">Reference proteome</keyword>
<evidence type="ECO:0000256" key="3">
    <source>
        <dbReference type="ARBA" id="ARBA00023157"/>
    </source>
</evidence>
<dbReference type="OMA" id="SPCELSC"/>
<evidence type="ECO:0000256" key="2">
    <source>
        <dbReference type="ARBA" id="ARBA00022525"/>
    </source>
</evidence>
<accession>A0A3Q3X7V2</accession>
<dbReference type="GO" id="GO:0031012">
    <property type="term" value="C:extracellular matrix"/>
    <property type="evidence" value="ECO:0007669"/>
    <property type="project" value="TreeGrafter"/>
</dbReference>
<dbReference type="GO" id="GO:0030198">
    <property type="term" value="P:extracellular matrix organization"/>
    <property type="evidence" value="ECO:0007669"/>
    <property type="project" value="TreeGrafter"/>
</dbReference>
<dbReference type="InterPro" id="IPR018933">
    <property type="entry name" value="Netrin_module_non-TIMP"/>
</dbReference>
<keyword evidence="3" id="KW-1015">Disulfide bond</keyword>
<evidence type="ECO:0000256" key="1">
    <source>
        <dbReference type="ARBA" id="ARBA00004613"/>
    </source>
</evidence>
<dbReference type="InterPro" id="IPR001134">
    <property type="entry name" value="Netrin_domain"/>
</dbReference>
<evidence type="ECO:0000256" key="4">
    <source>
        <dbReference type="SAM" id="MobiDB-lite"/>
    </source>
</evidence>
<evidence type="ECO:0000313" key="7">
    <source>
        <dbReference type="Proteomes" id="UP000261620"/>
    </source>
</evidence>
<reference evidence="6" key="2">
    <citation type="submission" date="2025-09" db="UniProtKB">
        <authorList>
            <consortium name="Ensembl"/>
        </authorList>
    </citation>
    <scope>IDENTIFICATION</scope>
</reference>
<organism evidence="6 7">
    <name type="scientific">Mola mola</name>
    <name type="common">Ocean sunfish</name>
    <name type="synonym">Tetraodon mola</name>
    <dbReference type="NCBI Taxonomy" id="94237"/>
    <lineage>
        <taxon>Eukaryota</taxon>
        <taxon>Metazoa</taxon>
        <taxon>Chordata</taxon>
        <taxon>Craniata</taxon>
        <taxon>Vertebrata</taxon>
        <taxon>Euteleostomi</taxon>
        <taxon>Actinopterygii</taxon>
        <taxon>Neopterygii</taxon>
        <taxon>Teleostei</taxon>
        <taxon>Neoteleostei</taxon>
        <taxon>Acanthomorphata</taxon>
        <taxon>Eupercaria</taxon>
        <taxon>Tetraodontiformes</taxon>
        <taxon>Molidae</taxon>
        <taxon>Mola</taxon>
    </lineage>
</organism>
<comment type="subcellular location">
    <subcellularLocation>
        <location evidence="1">Secreted</location>
    </subcellularLocation>
</comment>
<dbReference type="STRING" id="94237.ENSMMOP00000021549"/>